<comment type="caution">
    <text evidence="1">The sequence shown here is derived from an EMBL/GenBank/DDBJ whole genome shotgun (WGS) entry which is preliminary data.</text>
</comment>
<proteinExistence type="predicted"/>
<keyword evidence="2" id="KW-1185">Reference proteome</keyword>
<evidence type="ECO:0000313" key="2">
    <source>
        <dbReference type="Proteomes" id="UP000031668"/>
    </source>
</evidence>
<accession>A0A0C2JEX2</accession>
<dbReference type="Proteomes" id="UP000031668">
    <property type="component" value="Unassembled WGS sequence"/>
</dbReference>
<organism evidence="1 2">
    <name type="scientific">Thelohanellus kitauei</name>
    <name type="common">Myxosporean</name>
    <dbReference type="NCBI Taxonomy" id="669202"/>
    <lineage>
        <taxon>Eukaryota</taxon>
        <taxon>Metazoa</taxon>
        <taxon>Cnidaria</taxon>
        <taxon>Myxozoa</taxon>
        <taxon>Myxosporea</taxon>
        <taxon>Bivalvulida</taxon>
        <taxon>Platysporina</taxon>
        <taxon>Myxobolidae</taxon>
        <taxon>Thelohanellus</taxon>
    </lineage>
</organism>
<dbReference type="AlphaFoldDB" id="A0A0C2JEX2"/>
<name>A0A0C2JEX2_THEKT</name>
<gene>
    <name evidence="1" type="ORF">RF11_15738</name>
</gene>
<evidence type="ECO:0000313" key="1">
    <source>
        <dbReference type="EMBL" id="KII67778.1"/>
    </source>
</evidence>
<reference evidence="1 2" key="1">
    <citation type="journal article" date="2014" name="Genome Biol. Evol.">
        <title>The genome of the myxosporean Thelohanellus kitauei shows adaptations to nutrient acquisition within its fish host.</title>
        <authorList>
            <person name="Yang Y."/>
            <person name="Xiong J."/>
            <person name="Zhou Z."/>
            <person name="Huo F."/>
            <person name="Miao W."/>
            <person name="Ran C."/>
            <person name="Liu Y."/>
            <person name="Zhang J."/>
            <person name="Feng J."/>
            <person name="Wang M."/>
            <person name="Wang M."/>
            <person name="Wang L."/>
            <person name="Yao B."/>
        </authorList>
    </citation>
    <scope>NUCLEOTIDE SEQUENCE [LARGE SCALE GENOMIC DNA]</scope>
    <source>
        <strain evidence="1">Wuqing</strain>
    </source>
</reference>
<protein>
    <submittedName>
        <fullName evidence="1">Uncharacterized protein</fullName>
    </submittedName>
</protein>
<sequence>MVNFEDSPKLPNHSMISFILVAASVDVLYEPKMVEQKRCKIFMGLWPDGDTLFLSFTIDKHSALPNISLDYFKTCNIFKKNKAAFSSGWSELCYNPKPIKSKFLEVGHEEDTAVISTTWSRPNLVTYKNDCQEIITKINFKTGKITEGPIRITQNPMYWNLPKDLVKEHPKAPNKFNRTNPS</sequence>
<dbReference type="EMBL" id="JWZT01003083">
    <property type="protein sequence ID" value="KII67778.1"/>
    <property type="molecule type" value="Genomic_DNA"/>
</dbReference>